<dbReference type="GO" id="GO:0004540">
    <property type="term" value="F:RNA nuclease activity"/>
    <property type="evidence" value="ECO:0007669"/>
    <property type="project" value="InterPro"/>
</dbReference>
<dbReference type="Proteomes" id="UP000653674">
    <property type="component" value="Unassembled WGS sequence"/>
</dbReference>
<feature type="domain" description="RNB" evidence="1">
    <location>
        <begin position="45"/>
        <end position="363"/>
    </location>
</feature>
<dbReference type="GO" id="GO:0005829">
    <property type="term" value="C:cytosol"/>
    <property type="evidence" value="ECO:0007669"/>
    <property type="project" value="TreeGrafter"/>
</dbReference>
<evidence type="ECO:0000259" key="1">
    <source>
        <dbReference type="SMART" id="SM00955"/>
    </source>
</evidence>
<dbReference type="InterPro" id="IPR050180">
    <property type="entry name" value="RNR_Ribonuclease"/>
</dbReference>
<protein>
    <submittedName>
        <fullName evidence="2">Ribonuclease R</fullName>
    </submittedName>
</protein>
<name>A0A8J3LRG8_9ACTN</name>
<dbReference type="SUPFAM" id="SSF50249">
    <property type="entry name" value="Nucleic acid-binding proteins"/>
    <property type="match status" value="1"/>
</dbReference>
<dbReference type="InterPro" id="IPR001900">
    <property type="entry name" value="RNase_II/R"/>
</dbReference>
<reference evidence="2" key="1">
    <citation type="submission" date="2021-01" db="EMBL/GenBank/DDBJ databases">
        <title>Whole genome shotgun sequence of Planosporangium flavigriseum NBRC 105377.</title>
        <authorList>
            <person name="Komaki H."/>
            <person name="Tamura T."/>
        </authorList>
    </citation>
    <scope>NUCLEOTIDE SEQUENCE</scope>
    <source>
        <strain evidence="2">NBRC 105377</strain>
    </source>
</reference>
<dbReference type="InterPro" id="IPR012340">
    <property type="entry name" value="NA-bd_OB-fold"/>
</dbReference>
<gene>
    <name evidence="2" type="ORF">Pfl04_10280</name>
</gene>
<dbReference type="InterPro" id="IPR040596">
    <property type="entry name" value="RNase_II_C_S1"/>
</dbReference>
<proteinExistence type="predicted"/>
<dbReference type="GO" id="GO:0006402">
    <property type="term" value="P:mRNA catabolic process"/>
    <property type="evidence" value="ECO:0007669"/>
    <property type="project" value="TreeGrafter"/>
</dbReference>
<sequence length="466" mass="49999">MALRRVRAPHFNFGALRRELKLPDGFPAAVQEEAEQSVSEPPRPPVDRTDIPFATIDPATSLDLDQAMCLQRRSGGGYRVYYAIADVASWVRPGGAVDTEAWTRGQTVYLPDGKVPLYPKVLSEDAASLLPDRERPAVVWTTDLDADGGTVAVRVERALVRSRAKLNYERVQSDVDAGQPAEPVALLPEIGKLLIERGLARGAINLPIPDQEVERDGNGWRLVLRAPLAVEEYNAQISLLTGVTAAKIMIDGRIGLLRTMPAPRPEAVAKLRAAAPALGVVWPHGVQVGGVIATLDPADPRKAAFLDEAIELMRGAGYRAFAGQAPADAGHGAVAAPYSHVTAPLRRLADRYATEVCLALHAGAEVPEWVRQALPNLPDVMSSTDRIASAAERGAVDLVEAVLLEARVGEEFEAAVLDVDPGVVALDDPPVQARCAGDGLVAGTRVRVRLVEADPSRRKVLFHLVE</sequence>
<dbReference type="SMART" id="SM00955">
    <property type="entry name" value="RNB"/>
    <property type="match status" value="1"/>
</dbReference>
<dbReference type="PANTHER" id="PTHR23355">
    <property type="entry name" value="RIBONUCLEASE"/>
    <property type="match status" value="1"/>
</dbReference>
<dbReference type="EMBL" id="BONU01000004">
    <property type="protein sequence ID" value="GIG72624.1"/>
    <property type="molecule type" value="Genomic_DNA"/>
</dbReference>
<keyword evidence="3" id="KW-1185">Reference proteome</keyword>
<evidence type="ECO:0000313" key="3">
    <source>
        <dbReference type="Proteomes" id="UP000653674"/>
    </source>
</evidence>
<dbReference type="Pfam" id="PF18614">
    <property type="entry name" value="RNase_II_C_S1"/>
    <property type="match status" value="1"/>
</dbReference>
<dbReference type="PANTHER" id="PTHR23355:SF9">
    <property type="entry name" value="DIS3-LIKE EXONUCLEASE 2"/>
    <property type="match status" value="1"/>
</dbReference>
<dbReference type="Pfam" id="PF00773">
    <property type="entry name" value="RNB"/>
    <property type="match status" value="1"/>
</dbReference>
<evidence type="ECO:0000313" key="2">
    <source>
        <dbReference type="EMBL" id="GIG72624.1"/>
    </source>
</evidence>
<organism evidence="2 3">
    <name type="scientific">Planosporangium flavigriseum</name>
    <dbReference type="NCBI Taxonomy" id="373681"/>
    <lineage>
        <taxon>Bacteria</taxon>
        <taxon>Bacillati</taxon>
        <taxon>Actinomycetota</taxon>
        <taxon>Actinomycetes</taxon>
        <taxon>Micromonosporales</taxon>
        <taxon>Micromonosporaceae</taxon>
        <taxon>Planosporangium</taxon>
    </lineage>
</organism>
<comment type="caution">
    <text evidence="2">The sequence shown here is derived from an EMBL/GenBank/DDBJ whole genome shotgun (WGS) entry which is preliminary data.</text>
</comment>
<dbReference type="GO" id="GO:0003723">
    <property type="term" value="F:RNA binding"/>
    <property type="evidence" value="ECO:0007669"/>
    <property type="project" value="InterPro"/>
</dbReference>
<dbReference type="RefSeq" id="WP_168072007.1">
    <property type="nucleotide sequence ID" value="NZ_BAAAQJ010000003.1"/>
</dbReference>
<accession>A0A8J3LRG8</accession>
<dbReference type="AlphaFoldDB" id="A0A8J3LRG8"/>